<dbReference type="GO" id="GO:0003700">
    <property type="term" value="F:DNA-binding transcription factor activity"/>
    <property type="evidence" value="ECO:0007669"/>
    <property type="project" value="InterPro"/>
</dbReference>
<dbReference type="InterPro" id="IPR009057">
    <property type="entry name" value="Homeodomain-like_sf"/>
</dbReference>
<name>A0A9W6M7D4_9MICO</name>
<accession>A0A9W6M7D4</accession>
<evidence type="ECO:0000256" key="1">
    <source>
        <dbReference type="ARBA" id="ARBA00023015"/>
    </source>
</evidence>
<evidence type="ECO:0000259" key="4">
    <source>
        <dbReference type="PROSITE" id="PS51071"/>
    </source>
</evidence>
<dbReference type="GO" id="GO:1901135">
    <property type="term" value="P:carbohydrate derivative metabolic process"/>
    <property type="evidence" value="ECO:0007669"/>
    <property type="project" value="InterPro"/>
</dbReference>
<evidence type="ECO:0000313" key="6">
    <source>
        <dbReference type="EMBL" id="GLK00308.1"/>
    </source>
</evidence>
<feature type="domain" description="SIS" evidence="5">
    <location>
        <begin position="129"/>
        <end position="269"/>
    </location>
</feature>
<dbReference type="Proteomes" id="UP001142325">
    <property type="component" value="Unassembled WGS sequence"/>
</dbReference>
<dbReference type="EMBL" id="BSET01000001">
    <property type="protein sequence ID" value="GLK00308.1"/>
    <property type="molecule type" value="Genomic_DNA"/>
</dbReference>
<evidence type="ECO:0000313" key="7">
    <source>
        <dbReference type="Proteomes" id="UP001142325"/>
    </source>
</evidence>
<protein>
    <submittedName>
        <fullName evidence="6">RpiR family transcriptional regulator</fullName>
    </submittedName>
</protein>
<dbReference type="InterPro" id="IPR000281">
    <property type="entry name" value="HTH_RpiR"/>
</dbReference>
<evidence type="ECO:0000256" key="3">
    <source>
        <dbReference type="ARBA" id="ARBA00023163"/>
    </source>
</evidence>
<reference evidence="6" key="1">
    <citation type="journal article" date="2014" name="Int. J. Syst. Evol. Microbiol.">
        <title>Complete genome sequence of Corynebacterium casei LMG S-19264T (=DSM 44701T), isolated from a smear-ripened cheese.</title>
        <authorList>
            <consortium name="US DOE Joint Genome Institute (JGI-PGF)"/>
            <person name="Walter F."/>
            <person name="Albersmeier A."/>
            <person name="Kalinowski J."/>
            <person name="Ruckert C."/>
        </authorList>
    </citation>
    <scope>NUCLEOTIDE SEQUENCE</scope>
    <source>
        <strain evidence="6">VKM Ac-1958</strain>
    </source>
</reference>
<dbReference type="SUPFAM" id="SSF53697">
    <property type="entry name" value="SIS domain"/>
    <property type="match status" value="1"/>
</dbReference>
<dbReference type="PROSITE" id="PS51464">
    <property type="entry name" value="SIS"/>
    <property type="match status" value="1"/>
</dbReference>
<dbReference type="PROSITE" id="PS51071">
    <property type="entry name" value="HTH_RPIR"/>
    <property type="match status" value="1"/>
</dbReference>
<dbReference type="Pfam" id="PF01380">
    <property type="entry name" value="SIS"/>
    <property type="match status" value="1"/>
</dbReference>
<proteinExistence type="predicted"/>
<dbReference type="InterPro" id="IPR035472">
    <property type="entry name" value="RpiR-like_SIS"/>
</dbReference>
<gene>
    <name evidence="6" type="ORF">GCM10017596_00230</name>
</gene>
<keyword evidence="3" id="KW-0804">Transcription</keyword>
<dbReference type="InterPro" id="IPR047640">
    <property type="entry name" value="RpiR-like"/>
</dbReference>
<dbReference type="InterPro" id="IPR036388">
    <property type="entry name" value="WH-like_DNA-bd_sf"/>
</dbReference>
<dbReference type="GO" id="GO:0003677">
    <property type="term" value="F:DNA binding"/>
    <property type="evidence" value="ECO:0007669"/>
    <property type="project" value="UniProtKB-KW"/>
</dbReference>
<organism evidence="6 7">
    <name type="scientific">Microbacterium keratanolyticum</name>
    <dbReference type="NCBI Taxonomy" id="67574"/>
    <lineage>
        <taxon>Bacteria</taxon>
        <taxon>Bacillati</taxon>
        <taxon>Actinomycetota</taxon>
        <taxon>Actinomycetes</taxon>
        <taxon>Micrococcales</taxon>
        <taxon>Microbacteriaceae</taxon>
        <taxon>Microbacterium</taxon>
    </lineage>
</organism>
<dbReference type="InterPro" id="IPR046348">
    <property type="entry name" value="SIS_dom_sf"/>
</dbReference>
<keyword evidence="2" id="KW-0238">DNA-binding</keyword>
<keyword evidence="1" id="KW-0805">Transcription regulation</keyword>
<reference evidence="6" key="2">
    <citation type="submission" date="2023-01" db="EMBL/GenBank/DDBJ databases">
        <authorList>
            <person name="Sun Q."/>
            <person name="Evtushenko L."/>
        </authorList>
    </citation>
    <scope>NUCLEOTIDE SEQUENCE</scope>
    <source>
        <strain evidence="6">VKM Ac-1958</strain>
    </source>
</reference>
<keyword evidence="7" id="KW-1185">Reference proteome</keyword>
<dbReference type="CDD" id="cd05013">
    <property type="entry name" value="SIS_RpiR"/>
    <property type="match status" value="1"/>
</dbReference>
<evidence type="ECO:0000259" key="5">
    <source>
        <dbReference type="PROSITE" id="PS51464"/>
    </source>
</evidence>
<dbReference type="PANTHER" id="PTHR30514">
    <property type="entry name" value="GLUCOKINASE"/>
    <property type="match status" value="1"/>
</dbReference>
<dbReference type="Pfam" id="PF01418">
    <property type="entry name" value="HTH_6"/>
    <property type="match status" value="1"/>
</dbReference>
<dbReference type="AlphaFoldDB" id="A0A9W6M7D4"/>
<dbReference type="Gene3D" id="1.10.10.10">
    <property type="entry name" value="Winged helix-like DNA-binding domain superfamily/Winged helix DNA-binding domain"/>
    <property type="match status" value="1"/>
</dbReference>
<dbReference type="PANTHER" id="PTHR30514:SF1">
    <property type="entry name" value="HTH-TYPE TRANSCRIPTIONAL REGULATOR HEXR-RELATED"/>
    <property type="match status" value="1"/>
</dbReference>
<dbReference type="GO" id="GO:0097367">
    <property type="term" value="F:carbohydrate derivative binding"/>
    <property type="evidence" value="ECO:0007669"/>
    <property type="project" value="InterPro"/>
</dbReference>
<dbReference type="SUPFAM" id="SSF46689">
    <property type="entry name" value="Homeodomain-like"/>
    <property type="match status" value="1"/>
</dbReference>
<dbReference type="RefSeq" id="WP_204938025.1">
    <property type="nucleotide sequence ID" value="NZ_BAAAUM010000001.1"/>
</dbReference>
<dbReference type="Gene3D" id="3.40.50.10490">
    <property type="entry name" value="Glucose-6-phosphate isomerase like protein, domain 1"/>
    <property type="match status" value="1"/>
</dbReference>
<feature type="domain" description="HTH rpiR-type" evidence="4">
    <location>
        <begin position="3"/>
        <end position="79"/>
    </location>
</feature>
<comment type="caution">
    <text evidence="6">The sequence shown here is derived from an EMBL/GenBank/DDBJ whole genome shotgun (WGS) entry which is preliminary data.</text>
</comment>
<sequence length="287" mass="30045">MDGDALALVRASLPRLSAAEARVAEVILGDPTLVVDLAITDLARVCRTSLSTVARFAQSLGYSGYRELRVECARAVTRAQAQQERFGFDDAVIDLEDSAEAVVAKIAAQEVSAIEQTALAVDFAGIDRVASAVAAARHTELFGQGASALTAQDFRFKLARIGCSAGQSSDPHVAFASAALLSPGAVAIGISHSGETSETLRGLEIARATGATTVALTNAPESSITRLADVVLYTRARESPLRIAAMSSRIAQLALLDVLFVRVVQMRGGASAEPLRLTRDAVAPKRS</sequence>
<evidence type="ECO:0000256" key="2">
    <source>
        <dbReference type="ARBA" id="ARBA00023125"/>
    </source>
</evidence>
<dbReference type="InterPro" id="IPR001347">
    <property type="entry name" value="SIS_dom"/>
</dbReference>